<proteinExistence type="inferred from homology"/>
<evidence type="ECO:0000256" key="4">
    <source>
        <dbReference type="ARBA" id="ARBA00022603"/>
    </source>
</evidence>
<dbReference type="InterPro" id="IPR029063">
    <property type="entry name" value="SAM-dependent_MTases_sf"/>
</dbReference>
<dbReference type="GO" id="GO:0000049">
    <property type="term" value="F:tRNA binding"/>
    <property type="evidence" value="ECO:0007669"/>
    <property type="project" value="UniProtKB-KW"/>
</dbReference>
<keyword evidence="4 10" id="KW-0489">Methyltransferase</keyword>
<accession>A0A132NPU1</accession>
<dbReference type="PROSITE" id="PS51686">
    <property type="entry name" value="SAM_MT_RSMB_NOP"/>
    <property type="match status" value="1"/>
</dbReference>
<gene>
    <name evidence="13" type="ORF">QR46_3916</name>
</gene>
<dbReference type="EMBL" id="JXTI01000135">
    <property type="protein sequence ID" value="KWX12109.1"/>
    <property type="molecule type" value="Genomic_DNA"/>
</dbReference>
<protein>
    <submittedName>
        <fullName evidence="13">Sun/nucleolar protein family protein/Multisite-specific tRNA m(5)C methyltransferase</fullName>
    </submittedName>
</protein>
<evidence type="ECO:0000313" key="13">
    <source>
        <dbReference type="EMBL" id="KWX12109.1"/>
    </source>
</evidence>
<evidence type="ECO:0000256" key="5">
    <source>
        <dbReference type="ARBA" id="ARBA00022679"/>
    </source>
</evidence>
<dbReference type="GO" id="GO:0030488">
    <property type="term" value="P:tRNA methylation"/>
    <property type="evidence" value="ECO:0007669"/>
    <property type="project" value="UniProtKB-ARBA"/>
</dbReference>
<dbReference type="InterPro" id="IPR001678">
    <property type="entry name" value="MeTrfase_RsmB-F_NOP2_dom"/>
</dbReference>
<comment type="caution">
    <text evidence="13">The sequence shown here is derived from an EMBL/GenBank/DDBJ whole genome shotgun (WGS) entry which is preliminary data.</text>
</comment>
<dbReference type="GO" id="GO:0016428">
    <property type="term" value="F:tRNA (cytidine-5-)-methyltransferase activity"/>
    <property type="evidence" value="ECO:0007669"/>
    <property type="project" value="InterPro"/>
</dbReference>
<keyword evidence="9" id="KW-0539">Nucleus</keyword>
<feature type="binding site" evidence="10">
    <location>
        <position position="212"/>
    </location>
    <ligand>
        <name>S-adenosyl-L-methionine</name>
        <dbReference type="ChEBI" id="CHEBI:59789"/>
    </ligand>
</feature>
<sequence length="753" mass="83168">MAPDPCLVNSASSTDSKAFSGEKPATGEPSSKRCGRDLTPVDPKASRIANYYRQILSADDMQLYLDYFLRPLPTTFRVSAAHKPRTFQSRYSDQFGALFHRFVTEEQGASGDIPDNQQLTLQKLPWIPGGWMFTADKRIIRLSEKYKRLHNFINLQHEAGFIVRQEAVSMIPPVFLQACTGEAVLDVCAAPGSKTLQLLEDVGPTGLLIANDADLKRCYVLVHNTITVSMPSLVITNCDASRYPSLPGGILFDKVLADVPCSGDGTLRKAPDIWHRWSPHGGLSLHPLQLRILLHSLQLLKVGGIIVYSTCSLNPIENEAVVAAALQICQGSLEVLDASHIAPSLARSPGLATWPVVDPVTDDVIDSVSASHPTSRGNIYQTMFPYALFSPEEDISAMHASVQLSNLRACDKQSSIERTAPLSPDIQAQLIRTMRFYPWLQDTGGFYVALLKLVKPLPPPESSAILAELISSAASFEKAQIELSNTDKFPRPPRGVPPPMWQDLPMQPLKDPGIVELVRKEYDLPENFIGPYVLAQRQPEGASRIIMISEKVANIFLNNTTSNYQTIFRIVIAGCGCFQKQTGNEKFRAEDGSHIWRIPQSSAPFLLSGKQSCKRVLPPMPRSIFMALLSSGLESEETTDQTVLFTELSKIDAHYVQRVKDLGILGQCIVSINCIGTECGLDNENIDTDAIRMLEGMLFSGWIGAHSLGLHVQRRQRAALYEMISAINIKLGPSRSARQKAARKERREQRELG</sequence>
<evidence type="ECO:0000256" key="7">
    <source>
        <dbReference type="ARBA" id="ARBA00022694"/>
    </source>
</evidence>
<dbReference type="AlphaFoldDB" id="A0A132NPU1"/>
<evidence type="ECO:0000256" key="9">
    <source>
        <dbReference type="ARBA" id="ARBA00023242"/>
    </source>
</evidence>
<evidence type="ECO:0000259" key="12">
    <source>
        <dbReference type="PROSITE" id="PS51686"/>
    </source>
</evidence>
<dbReference type="PANTHER" id="PTHR22808">
    <property type="entry name" value="NCL1 YEAST -RELATED NOL1/NOP2/FMU SUN DOMAIN-CONTAINING"/>
    <property type="match status" value="1"/>
</dbReference>
<keyword evidence="3" id="KW-0820">tRNA-binding</keyword>
<dbReference type="Gene3D" id="3.40.50.150">
    <property type="entry name" value="Vaccinia Virus protein VP39"/>
    <property type="match status" value="1"/>
</dbReference>
<feature type="active site" description="Nucleophile" evidence="10">
    <location>
        <position position="311"/>
    </location>
</feature>
<dbReference type="SUPFAM" id="SSF53335">
    <property type="entry name" value="S-adenosyl-L-methionine-dependent methyltransferases"/>
    <property type="match status" value="1"/>
</dbReference>
<dbReference type="OrthoDB" id="6093671at2759"/>
<evidence type="ECO:0000256" key="6">
    <source>
        <dbReference type="ARBA" id="ARBA00022691"/>
    </source>
</evidence>
<dbReference type="PANTHER" id="PTHR22808:SF1">
    <property type="entry name" value="RNA CYTOSINE-C(5)-METHYLTRANSFERASE NSUN2-RELATED"/>
    <property type="match status" value="1"/>
</dbReference>
<keyword evidence="6 10" id="KW-0949">S-adenosyl-L-methionine</keyword>
<organism evidence="13 14">
    <name type="scientific">Giardia duodenalis assemblage B</name>
    <dbReference type="NCBI Taxonomy" id="1394984"/>
    <lineage>
        <taxon>Eukaryota</taxon>
        <taxon>Metamonada</taxon>
        <taxon>Diplomonadida</taxon>
        <taxon>Hexamitidae</taxon>
        <taxon>Giardiinae</taxon>
        <taxon>Giardia</taxon>
    </lineage>
</organism>
<evidence type="ECO:0000256" key="11">
    <source>
        <dbReference type="SAM" id="MobiDB-lite"/>
    </source>
</evidence>
<dbReference type="CDD" id="cd02440">
    <property type="entry name" value="AdoMet_MTases"/>
    <property type="match status" value="1"/>
</dbReference>
<keyword evidence="5 10" id="KW-0808">Transferase</keyword>
<evidence type="ECO:0000313" key="14">
    <source>
        <dbReference type="Proteomes" id="UP000070089"/>
    </source>
</evidence>
<feature type="region of interest" description="Disordered" evidence="11">
    <location>
        <begin position="1"/>
        <end position="39"/>
    </location>
</feature>
<dbReference type="GO" id="GO:0005634">
    <property type="term" value="C:nucleus"/>
    <property type="evidence" value="ECO:0007669"/>
    <property type="project" value="UniProtKB-SubCell"/>
</dbReference>
<evidence type="ECO:0000256" key="10">
    <source>
        <dbReference type="PROSITE-ProRule" id="PRU01023"/>
    </source>
</evidence>
<dbReference type="Pfam" id="PF01189">
    <property type="entry name" value="Methyltr_RsmB-F"/>
    <property type="match status" value="1"/>
</dbReference>
<dbReference type="PRINTS" id="PR02008">
    <property type="entry name" value="RCMTFAMILY"/>
</dbReference>
<keyword evidence="7" id="KW-0819">tRNA processing</keyword>
<feature type="binding site" evidence="10">
    <location>
        <begin position="188"/>
        <end position="194"/>
    </location>
    <ligand>
        <name>S-adenosyl-L-methionine</name>
        <dbReference type="ChEBI" id="CHEBI:59789"/>
    </ligand>
</feature>
<reference evidence="13 14" key="1">
    <citation type="journal article" date="2015" name="Mol. Biochem. Parasitol.">
        <title>Identification of polymorphic genes for use in assemblage B genotyping assays through comparative genomics of multiple assemblage B Giardia duodenalis isolates.</title>
        <authorList>
            <person name="Wielinga C."/>
            <person name="Thompson R.C."/>
            <person name="Monis P."/>
            <person name="Ryan U."/>
        </authorList>
    </citation>
    <scope>NUCLEOTIDE SEQUENCE [LARGE SCALE GENOMIC DNA]</scope>
    <source>
        <strain evidence="13 14">BAH15c1</strain>
    </source>
</reference>
<dbReference type="InterPro" id="IPR023267">
    <property type="entry name" value="RCMT"/>
</dbReference>
<comment type="similarity">
    <text evidence="2 10">Belongs to the class I-like SAM-binding methyltransferase superfamily. RsmB/NOP family.</text>
</comment>
<name>A0A132NPU1_GIAIN</name>
<dbReference type="InterPro" id="IPR023270">
    <property type="entry name" value="RCMT_NCL1"/>
</dbReference>
<feature type="binding site" evidence="10">
    <location>
        <position position="258"/>
    </location>
    <ligand>
        <name>S-adenosyl-L-methionine</name>
        <dbReference type="ChEBI" id="CHEBI:59789"/>
    </ligand>
</feature>
<feature type="domain" description="SAM-dependent MTase RsmB/NOP-type" evidence="12">
    <location>
        <begin position="87"/>
        <end position="454"/>
    </location>
</feature>
<evidence type="ECO:0000256" key="2">
    <source>
        <dbReference type="ARBA" id="ARBA00007494"/>
    </source>
</evidence>
<comment type="subcellular location">
    <subcellularLocation>
        <location evidence="1">Nucleus</location>
    </subcellularLocation>
</comment>
<feature type="binding site" evidence="10">
    <location>
        <position position="239"/>
    </location>
    <ligand>
        <name>S-adenosyl-L-methionine</name>
        <dbReference type="ChEBI" id="CHEBI:59789"/>
    </ligand>
</feature>
<dbReference type="InterPro" id="IPR018314">
    <property type="entry name" value="RsmB/NOL1/NOP2-like_CS"/>
</dbReference>
<dbReference type="PRINTS" id="PR02011">
    <property type="entry name" value="RCMTNCL1"/>
</dbReference>
<dbReference type="InterPro" id="IPR049560">
    <property type="entry name" value="MeTrfase_RsmB-F_NOP2_cat"/>
</dbReference>
<dbReference type="VEuPathDB" id="GiardiaDB:QR46_3916"/>
<dbReference type="PROSITE" id="PS01153">
    <property type="entry name" value="NOL1_NOP2_SUN"/>
    <property type="match status" value="1"/>
</dbReference>
<evidence type="ECO:0000256" key="3">
    <source>
        <dbReference type="ARBA" id="ARBA00022555"/>
    </source>
</evidence>
<dbReference type="Proteomes" id="UP000070089">
    <property type="component" value="Unassembled WGS sequence"/>
</dbReference>
<evidence type="ECO:0000256" key="8">
    <source>
        <dbReference type="ARBA" id="ARBA00022884"/>
    </source>
</evidence>
<evidence type="ECO:0000256" key="1">
    <source>
        <dbReference type="ARBA" id="ARBA00004123"/>
    </source>
</evidence>
<keyword evidence="8 10" id="KW-0694">RNA-binding</keyword>